<dbReference type="EMBL" id="LCJR01000031">
    <property type="protein sequence ID" value="KKT80933.1"/>
    <property type="molecule type" value="Genomic_DNA"/>
</dbReference>
<dbReference type="Proteomes" id="UP000034032">
    <property type="component" value="Unassembled WGS sequence"/>
</dbReference>
<dbReference type="SUPFAM" id="SSF53271">
    <property type="entry name" value="PRTase-like"/>
    <property type="match status" value="1"/>
</dbReference>
<evidence type="ECO:0000313" key="1">
    <source>
        <dbReference type="EMBL" id="KKT80933.1"/>
    </source>
</evidence>
<protein>
    <submittedName>
        <fullName evidence="1">Uncharacterized protein</fullName>
    </submittedName>
</protein>
<evidence type="ECO:0000313" key="2">
    <source>
        <dbReference type="Proteomes" id="UP000034032"/>
    </source>
</evidence>
<dbReference type="AlphaFoldDB" id="A0A0G1KBE9"/>
<reference evidence="1 2" key="1">
    <citation type="journal article" date="2015" name="Nature">
        <title>rRNA introns, odd ribosomes, and small enigmatic genomes across a large radiation of phyla.</title>
        <authorList>
            <person name="Brown C.T."/>
            <person name="Hug L.A."/>
            <person name="Thomas B.C."/>
            <person name="Sharon I."/>
            <person name="Castelle C.J."/>
            <person name="Singh A."/>
            <person name="Wilkins M.J."/>
            <person name="Williams K.H."/>
            <person name="Banfield J.F."/>
        </authorList>
    </citation>
    <scope>NUCLEOTIDE SEQUENCE [LARGE SCALE GENOMIC DNA]</scope>
</reference>
<proteinExistence type="predicted"/>
<dbReference type="InterPro" id="IPR029057">
    <property type="entry name" value="PRTase-like"/>
</dbReference>
<comment type="caution">
    <text evidence="1">The sequence shown here is derived from an EMBL/GenBank/DDBJ whole genome shotgun (WGS) entry which is preliminary data.</text>
</comment>
<sequence length="156" mass="18232">MPDAYRDPEVYFKRFKNDGRRVLIVTEAIYTGKALRRLVALLRERNWEVDIAAIGIEGEGLIADEVREDNIGRVEIFSGKYQRNEGYDIPHTPRVYQRPDISGVYKNTRGVIESRPFRNLVPEEKRKSIQSAINQSRHDANIVVDHLMDWYKSQKK</sequence>
<gene>
    <name evidence="1" type="ORF">UW79_C0031G0013</name>
</gene>
<organism evidence="1 2">
    <name type="scientific">Candidatus Yanofskybacteria bacterium GW2011_GWA2_44_9</name>
    <dbReference type="NCBI Taxonomy" id="1619025"/>
    <lineage>
        <taxon>Bacteria</taxon>
        <taxon>Candidatus Yanofskyibacteriota</taxon>
    </lineage>
</organism>
<accession>A0A0G1KBE9</accession>
<name>A0A0G1KBE9_9BACT</name>